<evidence type="ECO:0000256" key="1">
    <source>
        <dbReference type="ARBA" id="ARBA00004141"/>
    </source>
</evidence>
<dbReference type="GO" id="GO:0005222">
    <property type="term" value="F:intracellularly cAMP-activated cation channel activity"/>
    <property type="evidence" value="ECO:0007669"/>
    <property type="project" value="TreeGrafter"/>
</dbReference>
<dbReference type="GO" id="GO:0017071">
    <property type="term" value="C:intracellular cyclic nucleotide activated cation channel complex"/>
    <property type="evidence" value="ECO:0007669"/>
    <property type="project" value="TreeGrafter"/>
</dbReference>
<dbReference type="InterPro" id="IPR005821">
    <property type="entry name" value="Ion_trans_dom"/>
</dbReference>
<dbReference type="GO" id="GO:0005886">
    <property type="term" value="C:plasma membrane"/>
    <property type="evidence" value="ECO:0007669"/>
    <property type="project" value="TreeGrafter"/>
</dbReference>
<keyword evidence="3 5" id="KW-1133">Transmembrane helix</keyword>
<dbReference type="EMBL" id="UZAN01046532">
    <property type="protein sequence ID" value="VDP84269.1"/>
    <property type="molecule type" value="Genomic_DNA"/>
</dbReference>
<reference evidence="7 8" key="2">
    <citation type="submission" date="2018-11" db="EMBL/GenBank/DDBJ databases">
        <authorList>
            <consortium name="Pathogen Informatics"/>
        </authorList>
    </citation>
    <scope>NUCLEOTIDE SEQUENCE [LARGE SCALE GENOMIC DNA]</scope>
    <source>
        <strain evidence="7 8">Egypt</strain>
    </source>
</reference>
<dbReference type="InterPro" id="IPR050866">
    <property type="entry name" value="CNG_cation_channel"/>
</dbReference>
<evidence type="ECO:0000259" key="6">
    <source>
        <dbReference type="Pfam" id="PF00520"/>
    </source>
</evidence>
<dbReference type="GO" id="GO:0044877">
    <property type="term" value="F:protein-containing complex binding"/>
    <property type="evidence" value="ECO:0007669"/>
    <property type="project" value="TreeGrafter"/>
</dbReference>
<organism evidence="9">
    <name type="scientific">Echinostoma caproni</name>
    <dbReference type="NCBI Taxonomy" id="27848"/>
    <lineage>
        <taxon>Eukaryota</taxon>
        <taxon>Metazoa</taxon>
        <taxon>Spiralia</taxon>
        <taxon>Lophotrochozoa</taxon>
        <taxon>Platyhelminthes</taxon>
        <taxon>Trematoda</taxon>
        <taxon>Digenea</taxon>
        <taxon>Plagiorchiida</taxon>
        <taxon>Echinostomata</taxon>
        <taxon>Echinostomatoidea</taxon>
        <taxon>Echinostomatidae</taxon>
        <taxon>Echinostoma</taxon>
    </lineage>
</organism>
<dbReference type="SUPFAM" id="SSF81324">
    <property type="entry name" value="Voltage-gated potassium channels"/>
    <property type="match status" value="1"/>
</dbReference>
<gene>
    <name evidence="7" type="ORF">ECPE_LOCUS8832</name>
</gene>
<feature type="transmembrane region" description="Helical" evidence="5">
    <location>
        <begin position="324"/>
        <end position="345"/>
    </location>
</feature>
<comment type="subcellular location">
    <subcellularLocation>
        <location evidence="1">Membrane</location>
        <topology evidence="1">Multi-pass membrane protein</topology>
    </subcellularLocation>
</comment>
<dbReference type="AlphaFoldDB" id="A0A183APE7"/>
<dbReference type="PRINTS" id="PR01463">
    <property type="entry name" value="EAGCHANLFMLY"/>
</dbReference>
<feature type="transmembrane region" description="Helical" evidence="5">
    <location>
        <begin position="236"/>
        <end position="254"/>
    </location>
</feature>
<evidence type="ECO:0000313" key="7">
    <source>
        <dbReference type="EMBL" id="VDP84269.1"/>
    </source>
</evidence>
<evidence type="ECO:0000313" key="9">
    <source>
        <dbReference type="WBParaSite" id="ECPE_0000886001-mRNA-1"/>
    </source>
</evidence>
<feature type="transmembrane region" description="Helical" evidence="5">
    <location>
        <begin position="99"/>
        <end position="118"/>
    </location>
</feature>
<keyword evidence="8" id="KW-1185">Reference proteome</keyword>
<evidence type="ECO:0000313" key="8">
    <source>
        <dbReference type="Proteomes" id="UP000272942"/>
    </source>
</evidence>
<sequence>MHLSPNGTDNVNCSLSKRIGNSNTVHTTEKYKAPLIQSKNEADIVSKSCLFTTAYNNPGTVNNGSSNYCIKRPKAKDRSHKCHRKAWTCFYFSPSGRGLHLWCGVISTVVVYHLWVIIYRYVFSEICRHNVHIWFPLDYLADFLYLVDMIVSIRTGFLEDGVMQFDSKRMRIHYINSTQFYVDCLSLLPLDFLYLSVGFNSMLRIFRLCKVYKFWQFLDRAERHSTYPNVMRSAKLLFYYLTILHWNACVFRLVNDFCNGLWDPALTKRHTDINKTAIWNTNDSNSSLLLTDHAMNDHIYVHSVYWGLMSLISIGSLQKPNGLIAYMFLISQGILGVLLFATILGHVCNIVAHVSAGQKEFQGKMCACTSFRNLSDFFFLKIVNLISTFATLLFEFEVVPDYPDSKLYTGFEHYLFGLSL</sequence>
<proteinExistence type="predicted"/>
<name>A0A183APE7_9TREM</name>
<evidence type="ECO:0000256" key="2">
    <source>
        <dbReference type="ARBA" id="ARBA00022692"/>
    </source>
</evidence>
<dbReference type="OrthoDB" id="421226at2759"/>
<evidence type="ECO:0000256" key="4">
    <source>
        <dbReference type="ARBA" id="ARBA00023136"/>
    </source>
</evidence>
<dbReference type="WBParaSite" id="ECPE_0000886001-mRNA-1">
    <property type="protein sequence ID" value="ECPE_0000886001-mRNA-1"/>
    <property type="gene ID" value="ECPE_0000886001"/>
</dbReference>
<dbReference type="Proteomes" id="UP000272942">
    <property type="component" value="Unassembled WGS sequence"/>
</dbReference>
<feature type="domain" description="Ion transport" evidence="6">
    <location>
        <begin position="102"/>
        <end position="355"/>
    </location>
</feature>
<dbReference type="GO" id="GO:0030553">
    <property type="term" value="F:cGMP binding"/>
    <property type="evidence" value="ECO:0007669"/>
    <property type="project" value="TreeGrafter"/>
</dbReference>
<keyword evidence="2 5" id="KW-0812">Transmembrane</keyword>
<dbReference type="InterPro" id="IPR003938">
    <property type="entry name" value="K_chnl_volt-dep_EAG/ELK/ERG"/>
</dbReference>
<dbReference type="Pfam" id="PF00520">
    <property type="entry name" value="Ion_trans"/>
    <property type="match status" value="1"/>
</dbReference>
<keyword evidence="4 5" id="KW-0472">Membrane</keyword>
<accession>A0A183APE7</accession>
<dbReference type="PANTHER" id="PTHR45638">
    <property type="entry name" value="CYCLIC NUCLEOTIDE-GATED CATION CHANNEL SUBUNIT A"/>
    <property type="match status" value="1"/>
</dbReference>
<dbReference type="GO" id="GO:0005223">
    <property type="term" value="F:intracellularly cGMP-activated cation channel activity"/>
    <property type="evidence" value="ECO:0007669"/>
    <property type="project" value="TreeGrafter"/>
</dbReference>
<dbReference type="PANTHER" id="PTHR45638:SF4">
    <property type="entry name" value="CYCLIC NUCLEOTIDE-BINDING DOMAIN-CONTAINING PROTEIN"/>
    <property type="match status" value="1"/>
</dbReference>
<reference evidence="9" key="1">
    <citation type="submission" date="2016-06" db="UniProtKB">
        <authorList>
            <consortium name="WormBaseParasite"/>
        </authorList>
    </citation>
    <scope>IDENTIFICATION</scope>
</reference>
<dbReference type="Gene3D" id="1.10.287.70">
    <property type="match status" value="1"/>
</dbReference>
<evidence type="ECO:0000256" key="3">
    <source>
        <dbReference type="ARBA" id="ARBA00022989"/>
    </source>
</evidence>
<dbReference type="GO" id="GO:0005249">
    <property type="term" value="F:voltage-gated potassium channel activity"/>
    <property type="evidence" value="ECO:0007669"/>
    <property type="project" value="InterPro"/>
</dbReference>
<evidence type="ECO:0000256" key="5">
    <source>
        <dbReference type="SAM" id="Phobius"/>
    </source>
</evidence>
<protein>
    <submittedName>
        <fullName evidence="9">Ion_trans domain-containing protein</fullName>
    </submittedName>
</protein>